<evidence type="ECO:0000256" key="5">
    <source>
        <dbReference type="ARBA" id="ARBA00022989"/>
    </source>
</evidence>
<dbReference type="InterPro" id="IPR036259">
    <property type="entry name" value="MFS_trans_sf"/>
</dbReference>
<dbReference type="PANTHER" id="PTHR23514">
    <property type="entry name" value="BYPASS OF STOP CODON PROTEIN 6"/>
    <property type="match status" value="1"/>
</dbReference>
<evidence type="ECO:0000313" key="11">
    <source>
        <dbReference type="Proteomes" id="UP000094236"/>
    </source>
</evidence>
<dbReference type="Pfam" id="PF07690">
    <property type="entry name" value="MFS_1"/>
    <property type="match status" value="1"/>
</dbReference>
<feature type="transmembrane region" description="Helical" evidence="8">
    <location>
        <begin position="270"/>
        <end position="294"/>
    </location>
</feature>
<dbReference type="OrthoDB" id="413079at2759"/>
<comment type="subcellular location">
    <subcellularLocation>
        <location evidence="1">Endomembrane system</location>
        <topology evidence="1">Multi-pass membrane protein</topology>
    </subcellularLocation>
</comment>
<dbReference type="InterPro" id="IPR020846">
    <property type="entry name" value="MFS_dom"/>
</dbReference>
<organism evidence="10 11">
    <name type="scientific">Pachysolen tannophilus NRRL Y-2460</name>
    <dbReference type="NCBI Taxonomy" id="669874"/>
    <lineage>
        <taxon>Eukaryota</taxon>
        <taxon>Fungi</taxon>
        <taxon>Dikarya</taxon>
        <taxon>Ascomycota</taxon>
        <taxon>Saccharomycotina</taxon>
        <taxon>Pichiomycetes</taxon>
        <taxon>Pachysolenaceae</taxon>
        <taxon>Pachysolen</taxon>
    </lineage>
</organism>
<accession>A0A1E4U0U2</accession>
<dbReference type="Proteomes" id="UP000094236">
    <property type="component" value="Unassembled WGS sequence"/>
</dbReference>
<feature type="domain" description="Major facilitator superfamily (MFS) profile" evidence="9">
    <location>
        <begin position="62"/>
        <end position="459"/>
    </location>
</feature>
<evidence type="ECO:0000313" key="10">
    <source>
        <dbReference type="EMBL" id="ODV97643.1"/>
    </source>
</evidence>
<proteinExistence type="inferred from homology"/>
<evidence type="ECO:0000256" key="2">
    <source>
        <dbReference type="ARBA" id="ARBA00008335"/>
    </source>
</evidence>
<feature type="transmembrane region" description="Helical" evidence="8">
    <location>
        <begin position="431"/>
        <end position="450"/>
    </location>
</feature>
<evidence type="ECO:0000256" key="3">
    <source>
        <dbReference type="ARBA" id="ARBA00022448"/>
    </source>
</evidence>
<keyword evidence="11" id="KW-1185">Reference proteome</keyword>
<dbReference type="GO" id="GO:0022857">
    <property type="term" value="F:transmembrane transporter activity"/>
    <property type="evidence" value="ECO:0007669"/>
    <property type="project" value="InterPro"/>
</dbReference>
<feature type="transmembrane region" description="Helical" evidence="8">
    <location>
        <begin position="306"/>
        <end position="328"/>
    </location>
</feature>
<dbReference type="GO" id="GO:0012505">
    <property type="term" value="C:endomembrane system"/>
    <property type="evidence" value="ECO:0007669"/>
    <property type="project" value="UniProtKB-SubCell"/>
</dbReference>
<feature type="compositionally biased region" description="Acidic residues" evidence="7">
    <location>
        <begin position="16"/>
        <end position="25"/>
    </location>
</feature>
<feature type="transmembrane region" description="Helical" evidence="8">
    <location>
        <begin position="191"/>
        <end position="210"/>
    </location>
</feature>
<dbReference type="AlphaFoldDB" id="A0A1E4U0U2"/>
<keyword evidence="5 8" id="KW-1133">Transmembrane helix</keyword>
<sequence length="469" mass="52880">MTTNGEFIPLETIDKPDEEQNDEEVAEEDQVPIGYPCKILYEGHEVILNSGDFRDSREVKIQVIIINLVYLVFGLSDATVGTIIPSITKHYEINNSIASYLFASQFVGYTIASVCNEYSHRVSGFYGTLLLAELNCFLCYFVCFFEPPFWVMVMVYMLNGLGLGSIDACTNVWIGNLSYHNQIMGITHSNYGLGCMISPILIIYLLEMQISWNNYYAFLFGMSGLTCILIFCFFSKESKWKYLYQLKQAEIQNPSLNANPSLASVFTNKLVWFFSFVLFIHVGGELAFGSWIYNYFITIKHQTPSISSYITSAYWLCMTLGRIISGLVMGRWHENNEMRFLLILCFIISLSTLGFTLFDKVSVVLQIISVLLVGFSIGPMFPTTVIIALSYLPENMQISGVGLLVAVGGSGAAVLPYLIGFISKNGEGLRFFPFVCFVIFTVNTFCWSVFRYFKKDQTCEASYQAVGTN</sequence>
<reference evidence="11" key="1">
    <citation type="submission" date="2016-05" db="EMBL/GenBank/DDBJ databases">
        <title>Comparative genomics of biotechnologically important yeasts.</title>
        <authorList>
            <consortium name="DOE Joint Genome Institute"/>
            <person name="Riley R."/>
            <person name="Haridas S."/>
            <person name="Wolfe K.H."/>
            <person name="Lopes M.R."/>
            <person name="Hittinger C.T."/>
            <person name="Goker M."/>
            <person name="Salamov A."/>
            <person name="Wisecaver J."/>
            <person name="Long T.M."/>
            <person name="Aerts A.L."/>
            <person name="Barry K."/>
            <person name="Choi C."/>
            <person name="Clum A."/>
            <person name="Coughlan A.Y."/>
            <person name="Deshpande S."/>
            <person name="Douglass A.P."/>
            <person name="Hanson S.J."/>
            <person name="Klenk H.-P."/>
            <person name="Labutti K."/>
            <person name="Lapidus A."/>
            <person name="Lindquist E."/>
            <person name="Lipzen A."/>
            <person name="Meier-Kolthoff J.P."/>
            <person name="Ohm R.A."/>
            <person name="Otillar R.P."/>
            <person name="Pangilinan J."/>
            <person name="Peng Y."/>
            <person name="Rokas A."/>
            <person name="Rosa C.A."/>
            <person name="Scheuner C."/>
            <person name="Sibirny A.A."/>
            <person name="Slot J.C."/>
            <person name="Stielow J.B."/>
            <person name="Sun H."/>
            <person name="Kurtzman C.P."/>
            <person name="Blackwell M."/>
            <person name="Grigoriev I.V."/>
            <person name="Jeffries T.W."/>
        </authorList>
    </citation>
    <scope>NUCLEOTIDE SEQUENCE [LARGE SCALE GENOMIC DNA]</scope>
    <source>
        <strain evidence="11">NRRL Y-2460</strain>
    </source>
</reference>
<feature type="region of interest" description="Disordered" evidence="7">
    <location>
        <begin position="1"/>
        <end position="25"/>
    </location>
</feature>
<name>A0A1E4U0U2_PACTA</name>
<evidence type="ECO:0000256" key="4">
    <source>
        <dbReference type="ARBA" id="ARBA00022692"/>
    </source>
</evidence>
<evidence type="ECO:0000256" key="7">
    <source>
        <dbReference type="SAM" id="MobiDB-lite"/>
    </source>
</evidence>
<comment type="similarity">
    <text evidence="2">Belongs to the major facilitator superfamily.</text>
</comment>
<protein>
    <recommendedName>
        <fullName evidence="9">Major facilitator superfamily (MFS) profile domain-containing protein</fullName>
    </recommendedName>
</protein>
<dbReference type="PROSITE" id="PS50850">
    <property type="entry name" value="MFS"/>
    <property type="match status" value="1"/>
</dbReference>
<dbReference type="GO" id="GO:0016020">
    <property type="term" value="C:membrane"/>
    <property type="evidence" value="ECO:0007669"/>
    <property type="project" value="TreeGrafter"/>
</dbReference>
<dbReference type="InterPro" id="IPR051788">
    <property type="entry name" value="MFS_Transporter"/>
</dbReference>
<feature type="transmembrane region" description="Helical" evidence="8">
    <location>
        <begin position="124"/>
        <end position="143"/>
    </location>
</feature>
<evidence type="ECO:0000256" key="8">
    <source>
        <dbReference type="SAM" id="Phobius"/>
    </source>
</evidence>
<feature type="transmembrane region" description="Helical" evidence="8">
    <location>
        <begin position="401"/>
        <end position="419"/>
    </location>
</feature>
<feature type="transmembrane region" description="Helical" evidence="8">
    <location>
        <begin position="149"/>
        <end position="170"/>
    </location>
</feature>
<feature type="transmembrane region" description="Helical" evidence="8">
    <location>
        <begin position="93"/>
        <end position="112"/>
    </location>
</feature>
<feature type="transmembrane region" description="Helical" evidence="8">
    <location>
        <begin position="64"/>
        <end position="87"/>
    </location>
</feature>
<dbReference type="PANTHER" id="PTHR23514:SF3">
    <property type="entry name" value="BYPASS OF STOP CODON PROTEIN 6"/>
    <property type="match status" value="1"/>
</dbReference>
<dbReference type="Gene3D" id="1.20.1250.20">
    <property type="entry name" value="MFS general substrate transporter like domains"/>
    <property type="match status" value="2"/>
</dbReference>
<dbReference type="STRING" id="669874.A0A1E4U0U2"/>
<keyword evidence="3" id="KW-0813">Transport</keyword>
<feature type="transmembrane region" description="Helical" evidence="8">
    <location>
        <begin position="364"/>
        <end position="389"/>
    </location>
</feature>
<dbReference type="InterPro" id="IPR011701">
    <property type="entry name" value="MFS"/>
</dbReference>
<keyword evidence="4 8" id="KW-0812">Transmembrane</keyword>
<evidence type="ECO:0000259" key="9">
    <source>
        <dbReference type="PROSITE" id="PS50850"/>
    </source>
</evidence>
<gene>
    <name evidence="10" type="ORF">PACTADRAFT_47517</name>
</gene>
<feature type="transmembrane region" description="Helical" evidence="8">
    <location>
        <begin position="340"/>
        <end position="358"/>
    </location>
</feature>
<evidence type="ECO:0000256" key="1">
    <source>
        <dbReference type="ARBA" id="ARBA00004127"/>
    </source>
</evidence>
<dbReference type="EMBL" id="KV454011">
    <property type="protein sequence ID" value="ODV97643.1"/>
    <property type="molecule type" value="Genomic_DNA"/>
</dbReference>
<feature type="transmembrane region" description="Helical" evidence="8">
    <location>
        <begin position="216"/>
        <end position="234"/>
    </location>
</feature>
<keyword evidence="6 8" id="KW-0472">Membrane</keyword>
<dbReference type="SUPFAM" id="SSF103473">
    <property type="entry name" value="MFS general substrate transporter"/>
    <property type="match status" value="1"/>
</dbReference>
<evidence type="ECO:0000256" key="6">
    <source>
        <dbReference type="ARBA" id="ARBA00023136"/>
    </source>
</evidence>